<proteinExistence type="predicted"/>
<reference evidence="1" key="1">
    <citation type="submission" date="2020-02" db="EMBL/GenBank/DDBJ databases">
        <authorList>
            <person name="Meier V. D."/>
        </authorList>
    </citation>
    <scope>NUCLEOTIDE SEQUENCE</scope>
    <source>
        <strain evidence="1">AVDCRST_MAG56</strain>
    </source>
</reference>
<feature type="non-terminal residue" evidence="1">
    <location>
        <position position="47"/>
    </location>
</feature>
<name>A0A6J4J121_9SPHI</name>
<protein>
    <submittedName>
        <fullName evidence="1">Uncharacterized protein</fullName>
    </submittedName>
</protein>
<dbReference type="EMBL" id="CADCTQ010000236">
    <property type="protein sequence ID" value="CAA9264984.1"/>
    <property type="molecule type" value="Genomic_DNA"/>
</dbReference>
<gene>
    <name evidence="1" type="ORF">AVDCRST_MAG56-2885</name>
</gene>
<dbReference type="AlphaFoldDB" id="A0A6J4J121"/>
<feature type="non-terminal residue" evidence="1">
    <location>
        <position position="1"/>
    </location>
</feature>
<evidence type="ECO:0000313" key="1">
    <source>
        <dbReference type="EMBL" id="CAA9264984.1"/>
    </source>
</evidence>
<sequence length="47" mass="4977">VRVRFDVCGRKATGRAPVFAGRTYGHGRSGENALVCGKNGGSLRKTL</sequence>
<accession>A0A6J4J121</accession>
<organism evidence="1">
    <name type="scientific">uncultured Cytophagales bacterium</name>
    <dbReference type="NCBI Taxonomy" id="158755"/>
    <lineage>
        <taxon>Bacteria</taxon>
        <taxon>Pseudomonadati</taxon>
        <taxon>Bacteroidota</taxon>
        <taxon>Sphingobacteriia</taxon>
        <taxon>Sphingobacteriales</taxon>
        <taxon>environmental samples</taxon>
    </lineage>
</organism>